<sequence>MKQVIAKASIFVTFISVFLLTACTEETMNKWSRQADNLLGEDLKVSYVDGGKVVKTWTVKDGKITTGRDDQGRAIGYYYFWSIETGYVQLPIERTLIEEIQK</sequence>
<dbReference type="Proteomes" id="UP000227088">
    <property type="component" value="Unassembled WGS sequence"/>
</dbReference>
<name>A0A1Y5HV43_OLEAN</name>
<protein>
    <recommendedName>
        <fullName evidence="4">Lipoprotein</fullName>
    </recommendedName>
</protein>
<evidence type="ECO:0008006" key="4">
    <source>
        <dbReference type="Google" id="ProtNLM"/>
    </source>
</evidence>
<feature type="chain" id="PRO_5012396077" description="Lipoprotein" evidence="1">
    <location>
        <begin position="22"/>
        <end position="102"/>
    </location>
</feature>
<dbReference type="AlphaFoldDB" id="A0A1Y5HV43"/>
<dbReference type="PROSITE" id="PS51257">
    <property type="entry name" value="PROKAR_LIPOPROTEIN"/>
    <property type="match status" value="1"/>
</dbReference>
<accession>A0A1Y5HV43</accession>
<evidence type="ECO:0000256" key="1">
    <source>
        <dbReference type="SAM" id="SignalP"/>
    </source>
</evidence>
<feature type="signal peptide" evidence="1">
    <location>
        <begin position="1"/>
        <end position="21"/>
    </location>
</feature>
<reference evidence="3" key="1">
    <citation type="journal article" date="2017" name="Proc. Natl. Acad. Sci. U.S.A.">
        <title>Simulation of Deepwater Horizon oil plume reveals substrate specialization within a complex community of hydrocarbon degraders.</title>
        <authorList>
            <person name="Hu P."/>
            <person name="Dubinsky E.A."/>
            <person name="Probst A.J."/>
            <person name="Wang J."/>
            <person name="Sieber C.M.K."/>
            <person name="Tom L.M."/>
            <person name="Gardinali P."/>
            <person name="Banfield J.F."/>
            <person name="Atlas R.M."/>
            <person name="Andersen G.L."/>
        </authorList>
    </citation>
    <scope>NUCLEOTIDE SEQUENCE [LARGE SCALE GENOMIC DNA]</scope>
</reference>
<organism evidence="2 3">
    <name type="scientific">Oleispira antarctica</name>
    <dbReference type="NCBI Taxonomy" id="188908"/>
    <lineage>
        <taxon>Bacteria</taxon>
        <taxon>Pseudomonadati</taxon>
        <taxon>Pseudomonadota</taxon>
        <taxon>Gammaproteobacteria</taxon>
        <taxon>Oceanospirillales</taxon>
        <taxon>Oceanospirillaceae</taxon>
        <taxon>Oleispira</taxon>
    </lineage>
</organism>
<gene>
    <name evidence="2" type="ORF">A9R00_02205</name>
</gene>
<dbReference type="EMBL" id="MABE01000127">
    <property type="protein sequence ID" value="OUS41188.1"/>
    <property type="molecule type" value="Genomic_DNA"/>
</dbReference>
<evidence type="ECO:0000313" key="2">
    <source>
        <dbReference type="EMBL" id="OUS41188.1"/>
    </source>
</evidence>
<proteinExistence type="predicted"/>
<keyword evidence="1" id="KW-0732">Signal</keyword>
<comment type="caution">
    <text evidence="2">The sequence shown here is derived from an EMBL/GenBank/DDBJ whole genome shotgun (WGS) entry which is preliminary data.</text>
</comment>
<evidence type="ECO:0000313" key="3">
    <source>
        <dbReference type="Proteomes" id="UP000227088"/>
    </source>
</evidence>